<dbReference type="SMART" id="SM00382">
    <property type="entry name" value="AAA"/>
    <property type="match status" value="2"/>
</dbReference>
<dbReference type="SUPFAM" id="SSF52540">
    <property type="entry name" value="P-loop containing nucleoside triphosphate hydrolases"/>
    <property type="match status" value="2"/>
</dbReference>
<evidence type="ECO:0000313" key="6">
    <source>
        <dbReference type="EMBL" id="MDG4696175.1"/>
    </source>
</evidence>
<dbReference type="CDD" id="cd02035">
    <property type="entry name" value="ArsA"/>
    <property type="match status" value="2"/>
</dbReference>
<proteinExistence type="inferred from homology"/>
<comment type="similarity">
    <text evidence="1 4">Belongs to the arsA ATPase family.</text>
</comment>
<evidence type="ECO:0000256" key="1">
    <source>
        <dbReference type="ARBA" id="ARBA00011040"/>
    </source>
</evidence>
<keyword evidence="4" id="KW-0067">ATP-binding</keyword>
<dbReference type="RefSeq" id="WP_278030685.1">
    <property type="nucleotide sequence ID" value="NZ_JARRYG010000006.1"/>
</dbReference>
<evidence type="ECO:0000256" key="3">
    <source>
        <dbReference type="NCBIfam" id="TIGR04291"/>
    </source>
</evidence>
<dbReference type="Proteomes" id="UP001156701">
    <property type="component" value="Unassembled WGS sequence"/>
</dbReference>
<keyword evidence="4" id="KW-1278">Translocase</keyword>
<evidence type="ECO:0000313" key="7">
    <source>
        <dbReference type="Proteomes" id="UP001156701"/>
    </source>
</evidence>
<dbReference type="GO" id="GO:0016887">
    <property type="term" value="F:ATP hydrolysis activity"/>
    <property type="evidence" value="ECO:0007669"/>
    <property type="project" value="UniProtKB-UniRule"/>
</dbReference>
<dbReference type="NCBIfam" id="TIGR00345">
    <property type="entry name" value="GET3_arsA_TRC40"/>
    <property type="match status" value="1"/>
</dbReference>
<dbReference type="InterPro" id="IPR027417">
    <property type="entry name" value="P-loop_NTPase"/>
</dbReference>
<evidence type="ECO:0000259" key="5">
    <source>
        <dbReference type="SMART" id="SM00382"/>
    </source>
</evidence>
<feature type="domain" description="AAA+ ATPase" evidence="5">
    <location>
        <begin position="326"/>
        <end position="520"/>
    </location>
</feature>
<comment type="caution">
    <text evidence="6">The sequence shown here is derived from an EMBL/GenBank/DDBJ whole genome shotgun (WGS) entry which is preliminary data.</text>
</comment>
<comment type="function">
    <text evidence="4">Anion-transporting ATPase.</text>
</comment>
<dbReference type="GO" id="GO:0015446">
    <property type="term" value="F:ATPase-coupled arsenite transmembrane transporter activity"/>
    <property type="evidence" value="ECO:0007669"/>
    <property type="project" value="UniProtKB-UniRule"/>
</dbReference>
<organism evidence="6 7">
    <name type="scientific">Providencia huashanensis</name>
    <dbReference type="NCBI Taxonomy" id="3037798"/>
    <lineage>
        <taxon>Bacteria</taxon>
        <taxon>Pseudomonadati</taxon>
        <taxon>Pseudomonadota</taxon>
        <taxon>Gammaproteobacteria</taxon>
        <taxon>Enterobacterales</taxon>
        <taxon>Morganellaceae</taxon>
        <taxon>Providencia</taxon>
    </lineage>
</organism>
<feature type="domain" description="AAA+ ATPase" evidence="5">
    <location>
        <begin position="7"/>
        <end position="226"/>
    </location>
</feature>
<dbReference type="PANTHER" id="PTHR10803">
    <property type="entry name" value="ARSENICAL PUMP-DRIVING ATPASE ARSENITE-TRANSLOCATING ATPASE"/>
    <property type="match status" value="1"/>
</dbReference>
<dbReference type="PANTHER" id="PTHR10803:SF3">
    <property type="entry name" value="ATPASE GET3"/>
    <property type="match status" value="1"/>
</dbReference>
<keyword evidence="4" id="KW-0059">Arsenical resistance</keyword>
<reference evidence="6" key="1">
    <citation type="submission" date="2023-03" db="EMBL/GenBank/DDBJ databases">
        <title>a new species belonging to Providencia genus.</title>
        <authorList>
            <person name="Yang W."/>
            <person name="Hu F."/>
            <person name="Shen S."/>
            <person name="Ding L."/>
            <person name="Yin D."/>
        </authorList>
    </citation>
    <scope>NUCLEOTIDE SEQUENCE</scope>
    <source>
        <strain evidence="6">CRE-3FA-0001</strain>
    </source>
</reference>
<comment type="catalytic activity">
    <reaction evidence="2 4">
        <text>arsenite(in) + ATP + H2O = arsenite(out) + ADP + phosphate + H(+)</text>
        <dbReference type="Rhea" id="RHEA:11348"/>
        <dbReference type="ChEBI" id="CHEBI:15377"/>
        <dbReference type="ChEBI" id="CHEBI:15378"/>
        <dbReference type="ChEBI" id="CHEBI:29242"/>
        <dbReference type="ChEBI" id="CHEBI:30616"/>
        <dbReference type="ChEBI" id="CHEBI:43474"/>
        <dbReference type="ChEBI" id="CHEBI:456216"/>
        <dbReference type="EC" id="7.3.2.7"/>
    </reaction>
</comment>
<dbReference type="PIRSF" id="PIRSF001327">
    <property type="entry name" value="Arsenical_pump-driving_ATPase"/>
    <property type="match status" value="1"/>
</dbReference>
<gene>
    <name evidence="6" type="primary">arsA</name>
    <name evidence="6" type="ORF">P7V44_07960</name>
</gene>
<dbReference type="Gene3D" id="3.40.50.300">
    <property type="entry name" value="P-loop containing nucleotide triphosphate hydrolases"/>
    <property type="match status" value="2"/>
</dbReference>
<evidence type="ECO:0000256" key="2">
    <source>
        <dbReference type="ARBA" id="ARBA00052296"/>
    </source>
</evidence>
<dbReference type="GO" id="GO:0005524">
    <property type="term" value="F:ATP binding"/>
    <property type="evidence" value="ECO:0007669"/>
    <property type="project" value="UniProtKB-UniRule"/>
</dbReference>
<dbReference type="EMBL" id="JARRYG010000006">
    <property type="protein sequence ID" value="MDG4696175.1"/>
    <property type="molecule type" value="Genomic_DNA"/>
</dbReference>
<dbReference type="AlphaFoldDB" id="A0AA42FLF5"/>
<accession>A0AA42FLF5</accession>
<evidence type="ECO:0000256" key="4">
    <source>
        <dbReference type="PIRNR" id="PIRNR001327"/>
    </source>
</evidence>
<protein>
    <recommendedName>
        <fullName evidence="3 4">Arsenical pump-driving ATPase</fullName>
        <ecNumber evidence="3 4">7.3.2.7</ecNumber>
    </recommendedName>
</protein>
<dbReference type="InterPro" id="IPR027541">
    <property type="entry name" value="Ars_ATPase"/>
</dbReference>
<dbReference type="InterPro" id="IPR025723">
    <property type="entry name" value="ArsA/GET3_ATPase-like"/>
</dbReference>
<keyword evidence="4" id="KW-0547">Nucleotide-binding</keyword>
<name>A0AA42FLF5_9GAMM</name>
<dbReference type="EC" id="7.3.2.7" evidence="3 4"/>
<dbReference type="InterPro" id="IPR003593">
    <property type="entry name" value="AAA+_ATPase"/>
</dbReference>
<sequence>MKFLDKTPNYLFFTGKGGVGKTSISCATAIKLADEGKKVLLVSTDPASNVGQVFSQSIGNSIKQIKTVPNLYAIEIDPQEAAEEYRNKIITPIKDSLPAAVIQSITEQLSGACTTEIAAFDEFTGLLTNKEITDKFDHIIFDTAPTGHTIRLLQLPGAWSDFISDNPDGASCLGPMSGLEKQREKYSHAVEALSDKELTRMILVARPQSAALREVARTYQELSDLGIKNQQLIINGVFPETAVTDDDKLSHALYQREQSAIQKMPEILKALTLDIIYLQVVNMVGIDALKQLLTNSQQILPAIDATKSESNLPTLSTLVKELSEQDHGLIMLMGKGGVGKTTIAASIAVKLAEQGLDVHLTTSDPAAHLENTLDGSLPNLQVSRIDPIEETERYREYVLESKGKDLDAEGRALLEEDLRSPCTEEIAVFQAFSRIIREAGKRFVVMDTAPTGHTLLLLDATGAYHKEIAKKMGEKGHFLTPMMQLQDPERTKVIITTLPETTPVLEAENLQNDLMRAGINPWAWVINNSLSVTETSSPLLLSRAKQEAPQISKVASSLTKRIAIVPLLENEPVGVTALSQLAD</sequence>
<dbReference type="NCBIfam" id="TIGR04291">
    <property type="entry name" value="arsen_driv_ArsA"/>
    <property type="match status" value="1"/>
</dbReference>
<dbReference type="Pfam" id="PF02374">
    <property type="entry name" value="ArsA_ATPase"/>
    <property type="match status" value="2"/>
</dbReference>
<dbReference type="InterPro" id="IPR016300">
    <property type="entry name" value="ATPase_ArsA/GET3"/>
</dbReference>